<evidence type="ECO:0000313" key="3">
    <source>
        <dbReference type="Proteomes" id="UP000499080"/>
    </source>
</evidence>
<accession>A0A4Y2H0L4</accession>
<dbReference type="AlphaFoldDB" id="A0A4Y2H0L4"/>
<organism evidence="2 3">
    <name type="scientific">Araneus ventricosus</name>
    <name type="common">Orbweaver spider</name>
    <name type="synonym">Epeira ventricosa</name>
    <dbReference type="NCBI Taxonomy" id="182803"/>
    <lineage>
        <taxon>Eukaryota</taxon>
        <taxon>Metazoa</taxon>
        <taxon>Ecdysozoa</taxon>
        <taxon>Arthropoda</taxon>
        <taxon>Chelicerata</taxon>
        <taxon>Arachnida</taxon>
        <taxon>Araneae</taxon>
        <taxon>Araneomorphae</taxon>
        <taxon>Entelegynae</taxon>
        <taxon>Araneoidea</taxon>
        <taxon>Araneidae</taxon>
        <taxon>Araneus</taxon>
    </lineage>
</organism>
<keyword evidence="3" id="KW-1185">Reference proteome</keyword>
<proteinExistence type="predicted"/>
<name>A0A4Y2H0L4_ARAVE</name>
<sequence>MNYGRIGGGWLLFLSQCALLLNCVFIEFPIPGGKSLEVPISRLEVLTSCFVPALTEKDEVIYKCLQVHPLGPVLPEHFVGHQVPESWSCAGALGASLFLIHVVGPCEVFIPTFLLERISIRFEGIAMVLQVVEAVFNRSVLQVVKCPFDVQGDHQGMWVAIFR</sequence>
<evidence type="ECO:0000256" key="1">
    <source>
        <dbReference type="SAM" id="SignalP"/>
    </source>
</evidence>
<dbReference type="EMBL" id="BGPR01001661">
    <property type="protein sequence ID" value="GBM58987.1"/>
    <property type="molecule type" value="Genomic_DNA"/>
</dbReference>
<evidence type="ECO:0000313" key="2">
    <source>
        <dbReference type="EMBL" id="GBM58987.1"/>
    </source>
</evidence>
<comment type="caution">
    <text evidence="2">The sequence shown here is derived from an EMBL/GenBank/DDBJ whole genome shotgun (WGS) entry which is preliminary data.</text>
</comment>
<feature type="signal peptide" evidence="1">
    <location>
        <begin position="1"/>
        <end position="35"/>
    </location>
</feature>
<feature type="chain" id="PRO_5021248152" description="Secreted protein" evidence="1">
    <location>
        <begin position="36"/>
        <end position="163"/>
    </location>
</feature>
<protein>
    <recommendedName>
        <fullName evidence="4">Secreted protein</fullName>
    </recommendedName>
</protein>
<dbReference type="Proteomes" id="UP000499080">
    <property type="component" value="Unassembled WGS sequence"/>
</dbReference>
<keyword evidence="1" id="KW-0732">Signal</keyword>
<reference evidence="2 3" key="1">
    <citation type="journal article" date="2019" name="Sci. Rep.">
        <title>Orb-weaving spider Araneus ventricosus genome elucidates the spidroin gene catalogue.</title>
        <authorList>
            <person name="Kono N."/>
            <person name="Nakamura H."/>
            <person name="Ohtoshi R."/>
            <person name="Moran D.A.P."/>
            <person name="Shinohara A."/>
            <person name="Yoshida Y."/>
            <person name="Fujiwara M."/>
            <person name="Mori M."/>
            <person name="Tomita M."/>
            <person name="Arakawa K."/>
        </authorList>
    </citation>
    <scope>NUCLEOTIDE SEQUENCE [LARGE SCALE GENOMIC DNA]</scope>
</reference>
<gene>
    <name evidence="2" type="ORF">AVEN_145282_1</name>
</gene>
<evidence type="ECO:0008006" key="4">
    <source>
        <dbReference type="Google" id="ProtNLM"/>
    </source>
</evidence>